<accession>A0ABQ7RYM9</accession>
<feature type="compositionally biased region" description="Basic and acidic residues" evidence="1">
    <location>
        <begin position="106"/>
        <end position="126"/>
    </location>
</feature>
<feature type="region of interest" description="Disordered" evidence="1">
    <location>
        <begin position="295"/>
        <end position="341"/>
    </location>
</feature>
<feature type="region of interest" description="Disordered" evidence="1">
    <location>
        <begin position="566"/>
        <end position="585"/>
    </location>
</feature>
<evidence type="ECO:0000313" key="3">
    <source>
        <dbReference type="Proteomes" id="UP001197328"/>
    </source>
</evidence>
<name>A0ABQ7RYM9_PICAN</name>
<feature type="compositionally biased region" description="Basic residues" evidence="1">
    <location>
        <begin position="484"/>
        <end position="497"/>
    </location>
</feature>
<organism evidence="2 3">
    <name type="scientific">Pichia angusta</name>
    <name type="common">Yeast</name>
    <name type="synonym">Hansenula polymorpha</name>
    <dbReference type="NCBI Taxonomy" id="870730"/>
    <lineage>
        <taxon>Eukaryota</taxon>
        <taxon>Fungi</taxon>
        <taxon>Dikarya</taxon>
        <taxon>Ascomycota</taxon>
        <taxon>Saccharomycotina</taxon>
        <taxon>Pichiomycetes</taxon>
        <taxon>Pichiales</taxon>
        <taxon>Pichiaceae</taxon>
        <taxon>Ogataea</taxon>
    </lineage>
</organism>
<dbReference type="EMBL" id="JAHLVD010000004">
    <property type="protein sequence ID" value="KAG7850219.1"/>
    <property type="molecule type" value="Genomic_DNA"/>
</dbReference>
<evidence type="ECO:0008006" key="4">
    <source>
        <dbReference type="Google" id="ProtNLM"/>
    </source>
</evidence>
<keyword evidence="3" id="KW-1185">Reference proteome</keyword>
<feature type="compositionally biased region" description="Basic and acidic residues" evidence="1">
    <location>
        <begin position="312"/>
        <end position="341"/>
    </location>
</feature>
<proteinExistence type="predicted"/>
<protein>
    <recommendedName>
        <fullName evidence="4">200 kDa antigen p200</fullName>
    </recommendedName>
</protein>
<feature type="compositionally biased region" description="Basic and acidic residues" evidence="1">
    <location>
        <begin position="174"/>
        <end position="196"/>
    </location>
</feature>
<feature type="region of interest" description="Disordered" evidence="1">
    <location>
        <begin position="369"/>
        <end position="436"/>
    </location>
</feature>
<reference evidence="2 3" key="1">
    <citation type="journal article" date="2021" name="G3 (Bethesda)">
        <title>Genomic diversity, chromosomal rearrangements, and interspecies hybridization in the ogataea polymorpha species complex.</title>
        <authorList>
            <person name="Hanson S.J."/>
            <person name="Cinneide E.O."/>
            <person name="Salzberg L.I."/>
            <person name="Wolfe K.H."/>
            <person name="McGowan J."/>
            <person name="Fitzpatrick D.A."/>
            <person name="Matlin K."/>
        </authorList>
    </citation>
    <scope>NUCLEOTIDE SEQUENCE [LARGE SCALE GENOMIC DNA]</scope>
    <source>
        <strain evidence="2">51-138</strain>
    </source>
</reference>
<feature type="region of interest" description="Disordered" evidence="1">
    <location>
        <begin position="106"/>
        <end position="128"/>
    </location>
</feature>
<feature type="region of interest" description="Disordered" evidence="1">
    <location>
        <begin position="172"/>
        <end position="234"/>
    </location>
</feature>
<feature type="compositionally biased region" description="Basic and acidic residues" evidence="1">
    <location>
        <begin position="203"/>
        <end position="234"/>
    </location>
</feature>
<dbReference type="Proteomes" id="UP001197328">
    <property type="component" value="Unassembled WGS sequence"/>
</dbReference>
<comment type="caution">
    <text evidence="2">The sequence shown here is derived from an EMBL/GenBank/DDBJ whole genome shotgun (WGS) entry which is preliminary data.</text>
</comment>
<feature type="compositionally biased region" description="Basic and acidic residues" evidence="1">
    <location>
        <begin position="376"/>
        <end position="430"/>
    </location>
</feature>
<sequence>MPNSLPWVVLSSAAMPESCSRSSSLALLKTLQKNTLIPRRWYATITSRRICTADESTDVMPSRSNTTCLIGRSSHKLVRAGHPGQDLDPRLGGVLDHTDDRVEAAERDAELDRVHERRDERDDERGQLVVAARAQVEAHVSGRLLDEREADRGDDGVQHAQRQVVDVVEQAGGDEQRGEPHHEAGHGGFRADERVEPGPAVATERRQTADEAEREPGRAERHELSVGRDGHREAGAETLARGRALEEAQYGAHERGREQLRIPLAQLAAEGHREAELVDVDLAEHLDALLVEPEVRREHGGDDHDEQDLGQEGDRAHVTSGKRLLERARGEQHEQRRRADRERGRVVLAAVLPDEPRLLDGRVHVLVGRQQQQHRVKPENRDRRVDNHGEPDRSDKPAEQRAAEHVVDEAEAQQPEHEQDRARERRDHHQNVHGAHPVVVLNDFLDRLPDNHRHGGLGPDNHLRHRAQHRVHGGRERQPQQPAHGRHVRHRVGKRHAQRDLVRRQRQAGHHVVHKQIEAVRGQPRRAGQVVRRLLRQRQHGRLSHAHNVPRHTRRPYRSRAVAVANRPVQRRGRAESGGGCGALPQPERAVARVFFSTEARHGARHGSE</sequence>
<evidence type="ECO:0000313" key="2">
    <source>
        <dbReference type="EMBL" id="KAG7850219.1"/>
    </source>
</evidence>
<gene>
    <name evidence="2" type="ORF">KL940_001779</name>
</gene>
<feature type="region of interest" description="Disordered" evidence="1">
    <location>
        <begin position="470"/>
        <end position="498"/>
    </location>
</feature>
<evidence type="ECO:0000256" key="1">
    <source>
        <dbReference type="SAM" id="MobiDB-lite"/>
    </source>
</evidence>